<dbReference type="InterPro" id="IPR012910">
    <property type="entry name" value="Plug_dom"/>
</dbReference>
<keyword evidence="3 8" id="KW-1134">Transmembrane beta strand</keyword>
<evidence type="ECO:0000256" key="3">
    <source>
        <dbReference type="ARBA" id="ARBA00022452"/>
    </source>
</evidence>
<dbReference type="InterPro" id="IPR039426">
    <property type="entry name" value="TonB-dep_rcpt-like"/>
</dbReference>
<dbReference type="PANTHER" id="PTHR30069">
    <property type="entry name" value="TONB-DEPENDENT OUTER MEMBRANE RECEPTOR"/>
    <property type="match status" value="1"/>
</dbReference>
<dbReference type="Gene3D" id="2.170.130.10">
    <property type="entry name" value="TonB-dependent receptor, plug domain"/>
    <property type="match status" value="1"/>
</dbReference>
<dbReference type="GO" id="GO:0009279">
    <property type="term" value="C:cell outer membrane"/>
    <property type="evidence" value="ECO:0007669"/>
    <property type="project" value="UniProtKB-SubCell"/>
</dbReference>
<keyword evidence="7 8" id="KW-0998">Cell outer membrane</keyword>
<evidence type="ECO:0000256" key="5">
    <source>
        <dbReference type="ARBA" id="ARBA00022729"/>
    </source>
</evidence>
<keyword evidence="6 8" id="KW-0472">Membrane</keyword>
<evidence type="ECO:0000256" key="8">
    <source>
        <dbReference type="PROSITE-ProRule" id="PRU01360"/>
    </source>
</evidence>
<evidence type="ECO:0000256" key="6">
    <source>
        <dbReference type="ARBA" id="ARBA00023136"/>
    </source>
</evidence>
<proteinExistence type="inferred from homology"/>
<evidence type="ECO:0000256" key="1">
    <source>
        <dbReference type="ARBA" id="ARBA00004571"/>
    </source>
</evidence>
<dbReference type="SUPFAM" id="SSF56935">
    <property type="entry name" value="Porins"/>
    <property type="match status" value="1"/>
</dbReference>
<comment type="subcellular location">
    <subcellularLocation>
        <location evidence="1 8">Cell outer membrane</location>
        <topology evidence="1 8">Multi-pass membrane protein</topology>
    </subcellularLocation>
</comment>
<comment type="similarity">
    <text evidence="8">Belongs to the TonB-dependent receptor family.</text>
</comment>
<accession>A0A5K7ZJL0</accession>
<name>A0A5K7ZJL0_9BACT</name>
<evidence type="ECO:0000259" key="9">
    <source>
        <dbReference type="Pfam" id="PF07715"/>
    </source>
</evidence>
<protein>
    <submittedName>
        <fullName evidence="10">TonB-dependent receptor</fullName>
    </submittedName>
</protein>
<keyword evidence="4 8" id="KW-0812">Transmembrane</keyword>
<dbReference type="EMBL" id="AP021876">
    <property type="protein sequence ID" value="BBO82332.1"/>
    <property type="molecule type" value="Genomic_DNA"/>
</dbReference>
<dbReference type="RefSeq" id="WP_173179433.1">
    <property type="nucleotide sequence ID" value="NZ_AP021876.1"/>
</dbReference>
<keyword evidence="2 8" id="KW-0813">Transport</keyword>
<keyword evidence="10" id="KW-0675">Receptor</keyword>
<dbReference type="InterPro" id="IPR037066">
    <property type="entry name" value="Plug_dom_sf"/>
</dbReference>
<dbReference type="PANTHER" id="PTHR30069:SF29">
    <property type="entry name" value="HEMOGLOBIN AND HEMOGLOBIN-HAPTOGLOBIN-BINDING PROTEIN 1-RELATED"/>
    <property type="match status" value="1"/>
</dbReference>
<evidence type="ECO:0000256" key="7">
    <source>
        <dbReference type="ARBA" id="ARBA00023237"/>
    </source>
</evidence>
<evidence type="ECO:0000256" key="4">
    <source>
        <dbReference type="ARBA" id="ARBA00022692"/>
    </source>
</evidence>
<dbReference type="AlphaFoldDB" id="A0A5K7ZJL0"/>
<dbReference type="InterPro" id="IPR036942">
    <property type="entry name" value="Beta-barrel_TonB_sf"/>
</dbReference>
<gene>
    <name evidence="10" type="ORF">DSCO28_28980</name>
</gene>
<evidence type="ECO:0000313" key="10">
    <source>
        <dbReference type="EMBL" id="BBO82332.1"/>
    </source>
</evidence>
<organism evidence="10 11">
    <name type="scientific">Desulfosarcina ovata subsp. sediminis</name>
    <dbReference type="NCBI Taxonomy" id="885957"/>
    <lineage>
        <taxon>Bacteria</taxon>
        <taxon>Pseudomonadati</taxon>
        <taxon>Thermodesulfobacteriota</taxon>
        <taxon>Desulfobacteria</taxon>
        <taxon>Desulfobacterales</taxon>
        <taxon>Desulfosarcinaceae</taxon>
        <taxon>Desulfosarcina</taxon>
    </lineage>
</organism>
<evidence type="ECO:0000256" key="2">
    <source>
        <dbReference type="ARBA" id="ARBA00022448"/>
    </source>
</evidence>
<feature type="domain" description="TonB-dependent receptor plug" evidence="9">
    <location>
        <begin position="57"/>
        <end position="165"/>
    </location>
</feature>
<sequence>MLTHRIRGYLAVLTLLIGGWTLPLANAQDEGEPVTRLEPIWVTARPIIEGNRRDDYGSVTTVITEEQLDDLNAQDIETALRQTPGINMSRFNPVGSFGGAEGGGVFIRGMGSSRPGAEIKTLVDGAPMFMSVWNHPLLDLMSIDSARSIEVYKSPQPQYFGNAFGVVNIVPKRKTSEGYTTKAQVAFGSYDTLVAKAEHGGKISGWDYYIGGGHRESDGHRDNSEGELDNAYGRIGRQLNDNWDASLFAMWNDNYADDPGAEDADPDAREGRYETRAFLSTLTLSHDYERFSGEIKGYRSAGEGDWLDQPTDTEGVREDLYNDFLYYGIKAKEKVKLGHGAELLAGLDWDYTEGDYTQEYSDGSSDAWEGDDFDILSPYAAISWRLGSEDGLQVIPSAGVRYYDHSHFDSQWAPHAGLVATYGPAEVHVGYSRGVLYPGLEVEVMSEAVLPALGESWEDLEPEVVDHYEAGIAYTFNKRLMADLIFFYDDGQDRYVIVPAPPFPPTYDNVEEFTIQGAEATVNWQPLESLSFFAGITLLDTDPSDLPYAPETTVSCGANWRFLDRFKLSLDGSYVSSIHVNSQTRKADTENDDTVGSYTLVNGKLSYSFDGLAGKYKGEVFVAGENLTDVDYEYQPGYPMPGANVMAGIQLEI</sequence>
<keyword evidence="5" id="KW-0732">Signal</keyword>
<dbReference type="Gene3D" id="2.40.170.20">
    <property type="entry name" value="TonB-dependent receptor, beta-barrel domain"/>
    <property type="match status" value="1"/>
</dbReference>
<reference evidence="10 11" key="1">
    <citation type="submission" date="2019-11" db="EMBL/GenBank/DDBJ databases">
        <title>Comparative genomics of hydrocarbon-degrading Desulfosarcina strains.</title>
        <authorList>
            <person name="Watanabe M."/>
            <person name="Kojima H."/>
            <person name="Fukui M."/>
        </authorList>
    </citation>
    <scope>NUCLEOTIDE SEQUENCE [LARGE SCALE GENOMIC DNA]</scope>
    <source>
        <strain evidence="10 11">28bB2T</strain>
    </source>
</reference>
<dbReference type="GO" id="GO:0044718">
    <property type="term" value="P:siderophore transmembrane transport"/>
    <property type="evidence" value="ECO:0007669"/>
    <property type="project" value="TreeGrafter"/>
</dbReference>
<dbReference type="KEGG" id="dov:DSCO28_28980"/>
<dbReference type="PROSITE" id="PS52016">
    <property type="entry name" value="TONB_DEPENDENT_REC_3"/>
    <property type="match status" value="1"/>
</dbReference>
<dbReference type="Proteomes" id="UP000425960">
    <property type="component" value="Chromosome"/>
</dbReference>
<evidence type="ECO:0000313" key="11">
    <source>
        <dbReference type="Proteomes" id="UP000425960"/>
    </source>
</evidence>
<dbReference type="GO" id="GO:0015344">
    <property type="term" value="F:siderophore uptake transmembrane transporter activity"/>
    <property type="evidence" value="ECO:0007669"/>
    <property type="project" value="TreeGrafter"/>
</dbReference>
<dbReference type="Pfam" id="PF07715">
    <property type="entry name" value="Plug"/>
    <property type="match status" value="1"/>
</dbReference>